<organism evidence="1 2">
    <name type="scientific">Cannabis sativa</name>
    <name type="common">Hemp</name>
    <name type="synonym">Marijuana</name>
    <dbReference type="NCBI Taxonomy" id="3483"/>
    <lineage>
        <taxon>Eukaryota</taxon>
        <taxon>Viridiplantae</taxon>
        <taxon>Streptophyta</taxon>
        <taxon>Embryophyta</taxon>
        <taxon>Tracheophyta</taxon>
        <taxon>Spermatophyta</taxon>
        <taxon>Magnoliopsida</taxon>
        <taxon>eudicotyledons</taxon>
        <taxon>Gunneridae</taxon>
        <taxon>Pentapetalae</taxon>
        <taxon>rosids</taxon>
        <taxon>fabids</taxon>
        <taxon>Rosales</taxon>
        <taxon>Cannabaceae</taxon>
        <taxon>Cannabis</taxon>
    </lineage>
</organism>
<gene>
    <name evidence="1" type="ORF">G4B88_001828</name>
</gene>
<evidence type="ECO:0008006" key="3">
    <source>
        <dbReference type="Google" id="ProtNLM"/>
    </source>
</evidence>
<reference evidence="1 2" key="1">
    <citation type="journal article" date="2020" name="bioRxiv">
        <title>Sequence and annotation of 42 cannabis genomes reveals extensive copy number variation in cannabinoid synthesis and pathogen resistance genes.</title>
        <authorList>
            <person name="Mckernan K.J."/>
            <person name="Helbert Y."/>
            <person name="Kane L.T."/>
            <person name="Ebling H."/>
            <person name="Zhang L."/>
            <person name="Liu B."/>
            <person name="Eaton Z."/>
            <person name="Mclaughlin S."/>
            <person name="Kingan S."/>
            <person name="Baybayan P."/>
            <person name="Concepcion G."/>
            <person name="Jordan M."/>
            <person name="Riva A."/>
            <person name="Barbazuk W."/>
            <person name="Harkins T."/>
        </authorList>
    </citation>
    <scope>NUCLEOTIDE SEQUENCE [LARGE SCALE GENOMIC DNA]</scope>
    <source>
        <strain evidence="2">cv. Jamaican Lion 4</strain>
        <tissue evidence="1">Leaf</tissue>
    </source>
</reference>
<evidence type="ECO:0000313" key="2">
    <source>
        <dbReference type="Proteomes" id="UP000583929"/>
    </source>
</evidence>
<name>A0A7J6I254_CANSA</name>
<sequence>MAPLSTIASVPHNSTLIELGLLKMALKIVSVMLRLQFPQCQPMIQFPISPLNSISVNSHSRIGRERWAPIAQFWGMAYLDAFPAGFKLQHRKIITNSACCRCHCDEETLAHALFGCFAIQKRHNSCNFHSVAWSIFTTTNGSPLSSTSPQLNRIVSTSMNAQI</sequence>
<dbReference type="EMBL" id="JAATIQ010000012">
    <property type="protein sequence ID" value="KAF4401634.1"/>
    <property type="molecule type" value="Genomic_DNA"/>
</dbReference>
<keyword evidence="2" id="KW-1185">Reference proteome</keyword>
<proteinExistence type="predicted"/>
<comment type="caution">
    <text evidence="1">The sequence shown here is derived from an EMBL/GenBank/DDBJ whole genome shotgun (WGS) entry which is preliminary data.</text>
</comment>
<protein>
    <recommendedName>
        <fullName evidence="3">Reverse transcriptase zinc-binding domain-containing protein</fullName>
    </recommendedName>
</protein>
<dbReference type="Proteomes" id="UP000583929">
    <property type="component" value="Unassembled WGS sequence"/>
</dbReference>
<evidence type="ECO:0000313" key="1">
    <source>
        <dbReference type="EMBL" id="KAF4401634.1"/>
    </source>
</evidence>
<dbReference type="AlphaFoldDB" id="A0A7J6I254"/>
<accession>A0A7J6I254</accession>